<dbReference type="Pfam" id="PF00046">
    <property type="entry name" value="Homeodomain"/>
    <property type="match status" value="1"/>
</dbReference>
<feature type="domain" description="Homeobox" evidence="4">
    <location>
        <begin position="8"/>
        <end position="68"/>
    </location>
</feature>
<dbReference type="InterPro" id="IPR001356">
    <property type="entry name" value="HD"/>
</dbReference>
<keyword evidence="1 2" id="KW-0371">Homeobox</keyword>
<evidence type="ECO:0000256" key="1">
    <source>
        <dbReference type="PROSITE-ProRule" id="PRU00108"/>
    </source>
</evidence>
<dbReference type="CDD" id="cd00086">
    <property type="entry name" value="homeodomain"/>
    <property type="match status" value="1"/>
</dbReference>
<evidence type="ECO:0000256" key="3">
    <source>
        <dbReference type="SAM" id="MobiDB-lite"/>
    </source>
</evidence>
<feature type="compositionally biased region" description="Polar residues" evidence="3">
    <location>
        <begin position="122"/>
        <end position="137"/>
    </location>
</feature>
<dbReference type="InParanoid" id="A0A5C3Q0A8"/>
<gene>
    <name evidence="5" type="ORF">K466DRAFT_659728</name>
</gene>
<feature type="compositionally biased region" description="Low complexity" evidence="3">
    <location>
        <begin position="299"/>
        <end position="313"/>
    </location>
</feature>
<dbReference type="InterPro" id="IPR009057">
    <property type="entry name" value="Homeodomain-like_sf"/>
</dbReference>
<evidence type="ECO:0000313" key="5">
    <source>
        <dbReference type="EMBL" id="TFK91863.1"/>
    </source>
</evidence>
<accession>A0A5C3Q0A8</accession>
<reference evidence="5 6" key="1">
    <citation type="journal article" date="2019" name="Nat. Ecol. Evol.">
        <title>Megaphylogeny resolves global patterns of mushroom evolution.</title>
        <authorList>
            <person name="Varga T."/>
            <person name="Krizsan K."/>
            <person name="Foldi C."/>
            <person name="Dima B."/>
            <person name="Sanchez-Garcia M."/>
            <person name="Sanchez-Ramirez S."/>
            <person name="Szollosi G.J."/>
            <person name="Szarkandi J.G."/>
            <person name="Papp V."/>
            <person name="Albert L."/>
            <person name="Andreopoulos W."/>
            <person name="Angelini C."/>
            <person name="Antonin V."/>
            <person name="Barry K.W."/>
            <person name="Bougher N.L."/>
            <person name="Buchanan P."/>
            <person name="Buyck B."/>
            <person name="Bense V."/>
            <person name="Catcheside P."/>
            <person name="Chovatia M."/>
            <person name="Cooper J."/>
            <person name="Damon W."/>
            <person name="Desjardin D."/>
            <person name="Finy P."/>
            <person name="Geml J."/>
            <person name="Haridas S."/>
            <person name="Hughes K."/>
            <person name="Justo A."/>
            <person name="Karasinski D."/>
            <person name="Kautmanova I."/>
            <person name="Kiss B."/>
            <person name="Kocsube S."/>
            <person name="Kotiranta H."/>
            <person name="LaButti K.M."/>
            <person name="Lechner B.E."/>
            <person name="Liimatainen K."/>
            <person name="Lipzen A."/>
            <person name="Lukacs Z."/>
            <person name="Mihaltcheva S."/>
            <person name="Morgado L.N."/>
            <person name="Niskanen T."/>
            <person name="Noordeloos M.E."/>
            <person name="Ohm R.A."/>
            <person name="Ortiz-Santana B."/>
            <person name="Ovrebo C."/>
            <person name="Racz N."/>
            <person name="Riley R."/>
            <person name="Savchenko A."/>
            <person name="Shiryaev A."/>
            <person name="Soop K."/>
            <person name="Spirin V."/>
            <person name="Szebenyi C."/>
            <person name="Tomsovsky M."/>
            <person name="Tulloss R.E."/>
            <person name="Uehling J."/>
            <person name="Grigoriev I.V."/>
            <person name="Vagvolgyi C."/>
            <person name="Papp T."/>
            <person name="Martin F.M."/>
            <person name="Miettinen O."/>
            <person name="Hibbett D.S."/>
            <person name="Nagy L.G."/>
        </authorList>
    </citation>
    <scope>NUCLEOTIDE SEQUENCE [LARGE SCALE GENOMIC DNA]</scope>
    <source>
        <strain evidence="5 6">HHB13444</strain>
    </source>
</reference>
<proteinExistence type="predicted"/>
<keyword evidence="1 2" id="KW-0539">Nucleus</keyword>
<dbReference type="Gene3D" id="1.10.10.60">
    <property type="entry name" value="Homeodomain-like"/>
    <property type="match status" value="1"/>
</dbReference>
<dbReference type="PROSITE" id="PS50071">
    <property type="entry name" value="HOMEOBOX_2"/>
    <property type="match status" value="1"/>
</dbReference>
<protein>
    <recommendedName>
        <fullName evidence="4">Homeobox domain-containing protein</fullName>
    </recommendedName>
</protein>
<dbReference type="GO" id="GO:0005634">
    <property type="term" value="C:nucleus"/>
    <property type="evidence" value="ECO:0007669"/>
    <property type="project" value="UniProtKB-SubCell"/>
</dbReference>
<dbReference type="EMBL" id="ML211010">
    <property type="protein sequence ID" value="TFK91863.1"/>
    <property type="molecule type" value="Genomic_DNA"/>
</dbReference>
<keyword evidence="1 2" id="KW-0238">DNA-binding</keyword>
<organism evidence="5 6">
    <name type="scientific">Polyporus arcularius HHB13444</name>
    <dbReference type="NCBI Taxonomy" id="1314778"/>
    <lineage>
        <taxon>Eukaryota</taxon>
        <taxon>Fungi</taxon>
        <taxon>Dikarya</taxon>
        <taxon>Basidiomycota</taxon>
        <taxon>Agaricomycotina</taxon>
        <taxon>Agaricomycetes</taxon>
        <taxon>Polyporales</taxon>
        <taxon>Polyporaceae</taxon>
        <taxon>Polyporus</taxon>
    </lineage>
</organism>
<name>A0A5C3Q0A8_9APHY</name>
<evidence type="ECO:0000259" key="4">
    <source>
        <dbReference type="PROSITE" id="PS50071"/>
    </source>
</evidence>
<dbReference type="AlphaFoldDB" id="A0A5C3Q0A8"/>
<dbReference type="SUPFAM" id="SSF46689">
    <property type="entry name" value="Homeodomain-like"/>
    <property type="match status" value="1"/>
</dbReference>
<feature type="region of interest" description="Disordered" evidence="3">
    <location>
        <begin position="293"/>
        <end position="325"/>
    </location>
</feature>
<feature type="region of interest" description="Disordered" evidence="3">
    <location>
        <begin position="111"/>
        <end position="163"/>
    </location>
</feature>
<keyword evidence="6" id="KW-1185">Reference proteome</keyword>
<feature type="region of interest" description="Disordered" evidence="3">
    <location>
        <begin position="178"/>
        <end position="202"/>
    </location>
</feature>
<evidence type="ECO:0000313" key="6">
    <source>
        <dbReference type="Proteomes" id="UP000308197"/>
    </source>
</evidence>
<dbReference type="Proteomes" id="UP000308197">
    <property type="component" value="Unassembled WGS sequence"/>
</dbReference>
<dbReference type="GO" id="GO:0003677">
    <property type="term" value="F:DNA binding"/>
    <property type="evidence" value="ECO:0007669"/>
    <property type="project" value="UniProtKB-UniRule"/>
</dbReference>
<comment type="subcellular location">
    <subcellularLocation>
        <location evidence="1 2">Nucleus</location>
    </subcellularLocation>
</comment>
<sequence>MYSSILEYKQATRAVRATDEQRDMLMLSYGASPSPSKGELALLSFRTNLDMEWINRWFMRQRAAERRRTAPPKTPKSAIDLTVKREQVDLQVNICASGTTTTPTDVQLALPAKEEEEEAEDSSSTHIASSPTRYSMTSSLPPSSSPPSSPAPHTVKPSAPYRDAAAIPTLRLFRGLPYEDPRARHPNASDVQAPGEGASNLPAPTYAPASVPVSAYMRGVSAAIPVSATLSTSRPAASAHVLIAPKPTRQSLLNPYLPRGPTSRPLLPVSSLPGPSSWDEYLSARARVVQQEHPVTSGKADAPATPASKTAATVDSPRTAQSMEPEAPNVQEMLPLLSDLERETDVAKIALLLAQLRRLGLQW</sequence>
<dbReference type="SMART" id="SM00389">
    <property type="entry name" value="HOX"/>
    <property type="match status" value="1"/>
</dbReference>
<feature type="DNA-binding region" description="Homeobox" evidence="1">
    <location>
        <begin position="10"/>
        <end position="69"/>
    </location>
</feature>
<evidence type="ECO:0000256" key="2">
    <source>
        <dbReference type="RuleBase" id="RU000682"/>
    </source>
</evidence>